<dbReference type="Proteomes" id="UP001165960">
    <property type="component" value="Unassembled WGS sequence"/>
</dbReference>
<evidence type="ECO:0000313" key="1">
    <source>
        <dbReference type="EMBL" id="KAJ9085620.1"/>
    </source>
</evidence>
<organism evidence="1 2">
    <name type="scientific">Entomophthora muscae</name>
    <dbReference type="NCBI Taxonomy" id="34485"/>
    <lineage>
        <taxon>Eukaryota</taxon>
        <taxon>Fungi</taxon>
        <taxon>Fungi incertae sedis</taxon>
        <taxon>Zoopagomycota</taxon>
        <taxon>Entomophthoromycotina</taxon>
        <taxon>Entomophthoromycetes</taxon>
        <taxon>Entomophthorales</taxon>
        <taxon>Entomophthoraceae</taxon>
        <taxon>Entomophthora</taxon>
    </lineage>
</organism>
<keyword evidence="2" id="KW-1185">Reference proteome</keyword>
<proteinExistence type="predicted"/>
<protein>
    <submittedName>
        <fullName evidence="1">Uncharacterized protein</fullName>
    </submittedName>
</protein>
<accession>A0ACC2UFV1</accession>
<dbReference type="EMBL" id="QTSX02000753">
    <property type="protein sequence ID" value="KAJ9085620.1"/>
    <property type="molecule type" value="Genomic_DNA"/>
</dbReference>
<reference evidence="1" key="1">
    <citation type="submission" date="2022-04" db="EMBL/GenBank/DDBJ databases">
        <title>Genome of the entomopathogenic fungus Entomophthora muscae.</title>
        <authorList>
            <person name="Elya C."/>
            <person name="Lovett B.R."/>
            <person name="Lee E."/>
            <person name="Macias A.M."/>
            <person name="Hajek A.E."/>
            <person name="De Bivort B.L."/>
            <person name="Kasson M.T."/>
            <person name="De Fine Licht H.H."/>
            <person name="Stajich J.E."/>
        </authorList>
    </citation>
    <scope>NUCLEOTIDE SEQUENCE</scope>
    <source>
        <strain evidence="1">Berkeley</strain>
    </source>
</reference>
<sequence length="192" mass="21203">MKLTLIFAGVAGASKFLGELTSEGQARCTEGVIGGLDTSFPKLKECYNDSSLYFSNLKVPCSDSCMDVTIKAAARVSKMCDTGAPDADHPVAMKSEKVYSVWTDEEAVRALCTSYGDNICLEEFFAISMQLLLPPTPYGYPGLRNSDICTKCTREIYNRFHQIPYQLPVVYYNVMNDPPTIFKNLGLVCGWS</sequence>
<name>A0ACC2UFV1_9FUNG</name>
<gene>
    <name evidence="1" type="ORF">DSO57_1012201</name>
</gene>
<comment type="caution">
    <text evidence="1">The sequence shown here is derived from an EMBL/GenBank/DDBJ whole genome shotgun (WGS) entry which is preliminary data.</text>
</comment>
<evidence type="ECO:0000313" key="2">
    <source>
        <dbReference type="Proteomes" id="UP001165960"/>
    </source>
</evidence>